<evidence type="ECO:0000313" key="2">
    <source>
        <dbReference type="EMBL" id="SPO27307.1"/>
    </source>
</evidence>
<name>A0A5C3ECE8_9BASI</name>
<organism evidence="2 3">
    <name type="scientific">Ustilago trichophora</name>
    <dbReference type="NCBI Taxonomy" id="86804"/>
    <lineage>
        <taxon>Eukaryota</taxon>
        <taxon>Fungi</taxon>
        <taxon>Dikarya</taxon>
        <taxon>Basidiomycota</taxon>
        <taxon>Ustilaginomycotina</taxon>
        <taxon>Ustilaginomycetes</taxon>
        <taxon>Ustilaginales</taxon>
        <taxon>Ustilaginaceae</taxon>
        <taxon>Ustilago</taxon>
    </lineage>
</organism>
<gene>
    <name evidence="2" type="ORF">UTRI_10424</name>
</gene>
<proteinExistence type="predicted"/>
<accession>A0A5C3ECE8</accession>
<evidence type="ECO:0000256" key="1">
    <source>
        <dbReference type="SAM" id="MobiDB-lite"/>
    </source>
</evidence>
<protein>
    <submittedName>
        <fullName evidence="2">Uncharacterized protein</fullName>
    </submittedName>
</protein>
<dbReference type="Proteomes" id="UP000324022">
    <property type="component" value="Unassembled WGS sequence"/>
</dbReference>
<dbReference type="EMBL" id="OOIN01000017">
    <property type="protein sequence ID" value="SPO27307.1"/>
    <property type="molecule type" value="Genomic_DNA"/>
</dbReference>
<sequence>MFSFAFAMDPEPADLDPEATDLDDMMHKVAKEYYFNSRKRKTGLLSADSIWFPNQGLAYYKQTVGQNLVDLLHSHAKDSKGVIELDVPPRLLPVRSSPPSSPDSKLRESHTASSAASTDPAELRSRWFHRKFLRNQGASSSRPSAQSPAKYYVSIIRPDDPLGSLLHLRPTSDGMKLGKGQGVKQGVEQAVEQGLQTKDDFTKTPFGKQALALWRYENNQVNLVAIDTWSAPGAAVKHELTKLKKVIPVGEVREIVANAVPWFDLPDTGILHI</sequence>
<evidence type="ECO:0000313" key="3">
    <source>
        <dbReference type="Proteomes" id="UP000324022"/>
    </source>
</evidence>
<dbReference type="AlphaFoldDB" id="A0A5C3ECE8"/>
<feature type="region of interest" description="Disordered" evidence="1">
    <location>
        <begin position="90"/>
        <end position="122"/>
    </location>
</feature>
<keyword evidence="3" id="KW-1185">Reference proteome</keyword>
<reference evidence="2 3" key="1">
    <citation type="submission" date="2018-03" db="EMBL/GenBank/DDBJ databases">
        <authorList>
            <person name="Guldener U."/>
        </authorList>
    </citation>
    <scope>NUCLEOTIDE SEQUENCE [LARGE SCALE GENOMIC DNA]</scope>
    <source>
        <strain evidence="2 3">NBRC100155</strain>
    </source>
</reference>